<dbReference type="EMBL" id="WTXG01000002">
    <property type="protein sequence ID" value="KAI0306861.1"/>
    <property type="molecule type" value="Genomic_DNA"/>
</dbReference>
<keyword evidence="3" id="KW-1185">Reference proteome</keyword>
<comment type="caution">
    <text evidence="2">The sequence shown here is derived from an EMBL/GenBank/DDBJ whole genome shotgun (WGS) entry which is preliminary data.</text>
</comment>
<evidence type="ECO:0000256" key="1">
    <source>
        <dbReference type="SAM" id="Coils"/>
    </source>
</evidence>
<protein>
    <submittedName>
        <fullName evidence="2">Uncharacterized protein</fullName>
    </submittedName>
</protein>
<evidence type="ECO:0000313" key="3">
    <source>
        <dbReference type="Proteomes" id="UP001203297"/>
    </source>
</evidence>
<dbReference type="AlphaFoldDB" id="A0AAD4MAL0"/>
<name>A0AAD4MAL0_9AGAM</name>
<proteinExistence type="predicted"/>
<keyword evidence="1" id="KW-0175">Coiled coil</keyword>
<gene>
    <name evidence="2" type="ORF">B0F90DRAFT_1813721</name>
</gene>
<dbReference type="Proteomes" id="UP001203297">
    <property type="component" value="Unassembled WGS sequence"/>
</dbReference>
<accession>A0AAD4MAL0</accession>
<sequence length="438" mass="48522">MDPLDHEDIVWLRDQLSGHAHGLSDIYERISLTIRQLEDEKIVLQKRAEELEQDYLTPDVHRLREENASLRAKLATAVTEKTEITRERDALLRKLNGVKQLIDSPTFDDRVVSDISEPKTDVTIMHDTFGRVIRPRPRAPQGPQPLSAHSSATLIDTHTRSQEAPTTLGAPFVDARATPSVSLPLTSPALRALNGDLNSSPLQRPISASRVVSLNVSPGMSEGMSLQYEDMPGSRPTSAGATVQKWRIHFAKPPTTVVTTLPKPVTTAALVEKLGLDEDAKRPIEGLSSLSGGSLRFHVNEASGLAFLYDPIFLESPNTTYVVEWCVKQASQDAKMYIANIKEKGPELHTLIYAPRKNGWHYLGLHRWNVVDFKSIWDNLAAAAHNAFAARLPQIADAAEMGRMLNDGQIVQLTVMLEQVSRIAPNAVELALMKKLRE</sequence>
<organism evidence="2 3">
    <name type="scientific">Multifurca ochricompacta</name>
    <dbReference type="NCBI Taxonomy" id="376703"/>
    <lineage>
        <taxon>Eukaryota</taxon>
        <taxon>Fungi</taxon>
        <taxon>Dikarya</taxon>
        <taxon>Basidiomycota</taxon>
        <taxon>Agaricomycotina</taxon>
        <taxon>Agaricomycetes</taxon>
        <taxon>Russulales</taxon>
        <taxon>Russulaceae</taxon>
        <taxon>Multifurca</taxon>
    </lineage>
</organism>
<evidence type="ECO:0000313" key="2">
    <source>
        <dbReference type="EMBL" id="KAI0306861.1"/>
    </source>
</evidence>
<reference evidence="2" key="1">
    <citation type="journal article" date="2022" name="New Phytol.">
        <title>Evolutionary transition to the ectomycorrhizal habit in the genomes of a hyperdiverse lineage of mushroom-forming fungi.</title>
        <authorList>
            <person name="Looney B."/>
            <person name="Miyauchi S."/>
            <person name="Morin E."/>
            <person name="Drula E."/>
            <person name="Courty P.E."/>
            <person name="Kohler A."/>
            <person name="Kuo A."/>
            <person name="LaButti K."/>
            <person name="Pangilinan J."/>
            <person name="Lipzen A."/>
            <person name="Riley R."/>
            <person name="Andreopoulos W."/>
            <person name="He G."/>
            <person name="Johnson J."/>
            <person name="Nolan M."/>
            <person name="Tritt A."/>
            <person name="Barry K.W."/>
            <person name="Grigoriev I.V."/>
            <person name="Nagy L.G."/>
            <person name="Hibbett D."/>
            <person name="Henrissat B."/>
            <person name="Matheny P.B."/>
            <person name="Labbe J."/>
            <person name="Martin F.M."/>
        </authorList>
    </citation>
    <scope>NUCLEOTIDE SEQUENCE</scope>
    <source>
        <strain evidence="2">BPL690</strain>
    </source>
</reference>
<feature type="coiled-coil region" evidence="1">
    <location>
        <begin position="27"/>
        <end position="80"/>
    </location>
</feature>